<dbReference type="SUPFAM" id="SSF103612">
    <property type="entry name" value="SBT domain"/>
    <property type="match status" value="1"/>
</dbReference>
<feature type="region of interest" description="Disordered" evidence="4">
    <location>
        <begin position="866"/>
        <end position="904"/>
    </location>
</feature>
<accession>A0A2K3E0U5</accession>
<feature type="region of interest" description="Disordered" evidence="4">
    <location>
        <begin position="1013"/>
        <end position="1111"/>
    </location>
</feature>
<evidence type="ECO:0000313" key="6">
    <source>
        <dbReference type="EMBL" id="PNW86404.1"/>
    </source>
</evidence>
<proteinExistence type="predicted"/>
<reference evidence="6 7" key="1">
    <citation type="journal article" date="2007" name="Science">
        <title>The Chlamydomonas genome reveals the evolution of key animal and plant functions.</title>
        <authorList>
            <person name="Merchant S.S."/>
            <person name="Prochnik S.E."/>
            <person name="Vallon O."/>
            <person name="Harris E.H."/>
            <person name="Karpowicz S.J."/>
            <person name="Witman G.B."/>
            <person name="Terry A."/>
            <person name="Salamov A."/>
            <person name="Fritz-Laylin L.K."/>
            <person name="Marechal-Drouard L."/>
            <person name="Marshall W.F."/>
            <person name="Qu L.H."/>
            <person name="Nelson D.R."/>
            <person name="Sanderfoot A.A."/>
            <person name="Spalding M.H."/>
            <person name="Kapitonov V.V."/>
            <person name="Ren Q."/>
            <person name="Ferris P."/>
            <person name="Lindquist E."/>
            <person name="Shapiro H."/>
            <person name="Lucas S.M."/>
            <person name="Grimwood J."/>
            <person name="Schmutz J."/>
            <person name="Cardol P."/>
            <person name="Cerutti H."/>
            <person name="Chanfreau G."/>
            <person name="Chen C.L."/>
            <person name="Cognat V."/>
            <person name="Croft M.T."/>
            <person name="Dent R."/>
            <person name="Dutcher S."/>
            <person name="Fernandez E."/>
            <person name="Fukuzawa H."/>
            <person name="Gonzalez-Ballester D."/>
            <person name="Gonzalez-Halphen D."/>
            <person name="Hallmann A."/>
            <person name="Hanikenne M."/>
            <person name="Hippler M."/>
            <person name="Inwood W."/>
            <person name="Jabbari K."/>
            <person name="Kalanon M."/>
            <person name="Kuras R."/>
            <person name="Lefebvre P.A."/>
            <person name="Lemaire S.D."/>
            <person name="Lobanov A.V."/>
            <person name="Lohr M."/>
            <person name="Manuell A."/>
            <person name="Meier I."/>
            <person name="Mets L."/>
            <person name="Mittag M."/>
            <person name="Mittelmeier T."/>
            <person name="Moroney J.V."/>
            <person name="Moseley J."/>
            <person name="Napoli C."/>
            <person name="Nedelcu A.M."/>
            <person name="Niyogi K."/>
            <person name="Novoselov S.V."/>
            <person name="Paulsen I.T."/>
            <person name="Pazour G."/>
            <person name="Purton S."/>
            <person name="Ral J.P."/>
            <person name="Riano-Pachon D.M."/>
            <person name="Riekhof W."/>
            <person name="Rymarquis L."/>
            <person name="Schroda M."/>
            <person name="Stern D."/>
            <person name="Umen J."/>
            <person name="Willows R."/>
            <person name="Wilson N."/>
            <person name="Zimmer S.L."/>
            <person name="Allmer J."/>
            <person name="Balk J."/>
            <person name="Bisova K."/>
            <person name="Chen C.J."/>
            <person name="Elias M."/>
            <person name="Gendler K."/>
            <person name="Hauser C."/>
            <person name="Lamb M.R."/>
            <person name="Ledford H."/>
            <person name="Long J.C."/>
            <person name="Minagawa J."/>
            <person name="Page M.D."/>
            <person name="Pan J."/>
            <person name="Pootakham W."/>
            <person name="Roje S."/>
            <person name="Rose A."/>
            <person name="Stahlberg E."/>
            <person name="Terauchi A.M."/>
            <person name="Yang P."/>
            <person name="Ball S."/>
            <person name="Bowler C."/>
            <person name="Dieckmann C.L."/>
            <person name="Gladyshev V.N."/>
            <person name="Green P."/>
            <person name="Jorgensen R."/>
            <person name="Mayfield S."/>
            <person name="Mueller-Roeber B."/>
            <person name="Rajamani S."/>
            <person name="Sayre R.T."/>
            <person name="Brokstein P."/>
            <person name="Dubchak I."/>
            <person name="Goodstein D."/>
            <person name="Hornick L."/>
            <person name="Huang Y.W."/>
            <person name="Jhaveri J."/>
            <person name="Luo Y."/>
            <person name="Martinez D."/>
            <person name="Ngau W.C."/>
            <person name="Otillar B."/>
            <person name="Poliakov A."/>
            <person name="Porter A."/>
            <person name="Szajkowski L."/>
            <person name="Werner G."/>
            <person name="Zhou K."/>
            <person name="Grigoriev I.V."/>
            <person name="Rokhsar D.S."/>
            <person name="Grossman A.R."/>
        </authorList>
    </citation>
    <scope>NUCLEOTIDE SEQUENCE [LARGE SCALE GENOMIC DNA]</scope>
    <source>
        <strain evidence="7">CC-503</strain>
    </source>
</reference>
<feature type="region of interest" description="Disordered" evidence="4">
    <location>
        <begin position="190"/>
        <end position="219"/>
    </location>
</feature>
<dbReference type="InParanoid" id="A0A2K3E0U5"/>
<feature type="region of interest" description="Disordered" evidence="4">
    <location>
        <begin position="507"/>
        <end position="545"/>
    </location>
</feature>
<dbReference type="GO" id="GO:0001216">
    <property type="term" value="F:DNA-binding transcription activator activity"/>
    <property type="evidence" value="ECO:0000318"/>
    <property type="project" value="GO_Central"/>
</dbReference>
<dbReference type="EMBL" id="CM008963">
    <property type="protein sequence ID" value="PNW86404.1"/>
    <property type="molecule type" value="Genomic_DNA"/>
</dbReference>
<feature type="compositionally biased region" description="Basic and acidic residues" evidence="4">
    <location>
        <begin position="1029"/>
        <end position="1049"/>
    </location>
</feature>
<gene>
    <name evidence="6" type="ORF">CHLRE_02g085150v5</name>
</gene>
<organism evidence="6 7">
    <name type="scientific">Chlamydomonas reinhardtii</name>
    <name type="common">Chlamydomonas smithii</name>
    <dbReference type="NCBI Taxonomy" id="3055"/>
    <lineage>
        <taxon>Eukaryota</taxon>
        <taxon>Viridiplantae</taxon>
        <taxon>Chlorophyta</taxon>
        <taxon>core chlorophytes</taxon>
        <taxon>Chlorophyceae</taxon>
        <taxon>CS clade</taxon>
        <taxon>Chlamydomonadales</taxon>
        <taxon>Chlamydomonadaceae</taxon>
        <taxon>Chlamydomonas</taxon>
    </lineage>
</organism>
<feature type="compositionally biased region" description="Gly residues" evidence="4">
    <location>
        <begin position="330"/>
        <end position="339"/>
    </location>
</feature>
<feature type="region of interest" description="Disordered" evidence="4">
    <location>
        <begin position="1572"/>
        <end position="1599"/>
    </location>
</feature>
<evidence type="ECO:0000256" key="4">
    <source>
        <dbReference type="SAM" id="MobiDB-lite"/>
    </source>
</evidence>
<feature type="compositionally biased region" description="Low complexity" evidence="4">
    <location>
        <begin position="519"/>
        <end position="528"/>
    </location>
</feature>
<feature type="compositionally biased region" description="Low complexity" evidence="4">
    <location>
        <begin position="1050"/>
        <end position="1060"/>
    </location>
</feature>
<evidence type="ECO:0000256" key="1">
    <source>
        <dbReference type="ARBA" id="ARBA00022723"/>
    </source>
</evidence>
<dbReference type="GO" id="GO:0008270">
    <property type="term" value="F:zinc ion binding"/>
    <property type="evidence" value="ECO:0007669"/>
    <property type="project" value="UniProtKB-KW"/>
</dbReference>
<dbReference type="InterPro" id="IPR036893">
    <property type="entry name" value="SBP_sf"/>
</dbReference>
<dbReference type="Gramene" id="PNW86404">
    <property type="protein sequence ID" value="PNW86404"/>
    <property type="gene ID" value="CHLRE_02g085150v5"/>
</dbReference>
<dbReference type="ExpressionAtlas" id="A0A2K3E0U5">
    <property type="expression patterns" value="baseline and differential"/>
</dbReference>
<feature type="compositionally biased region" description="Low complexity" evidence="4">
    <location>
        <begin position="870"/>
        <end position="904"/>
    </location>
</feature>
<dbReference type="OrthoDB" id="551493at2759"/>
<dbReference type="InterPro" id="IPR004333">
    <property type="entry name" value="SBP_dom"/>
</dbReference>
<feature type="domain" description="SBP-type" evidence="5">
    <location>
        <begin position="88"/>
        <end position="165"/>
    </location>
</feature>
<dbReference type="Proteomes" id="UP000006906">
    <property type="component" value="Chromosome 2"/>
</dbReference>
<keyword evidence="1" id="KW-0479">Metal-binding</keyword>
<keyword evidence="2" id="KW-0863">Zinc-finger</keyword>
<evidence type="ECO:0000256" key="2">
    <source>
        <dbReference type="ARBA" id="ARBA00022771"/>
    </source>
</evidence>
<evidence type="ECO:0000313" key="7">
    <source>
        <dbReference type="Proteomes" id="UP000006906"/>
    </source>
</evidence>
<evidence type="ECO:0000256" key="3">
    <source>
        <dbReference type="ARBA" id="ARBA00022833"/>
    </source>
</evidence>
<keyword evidence="3" id="KW-0862">Zinc</keyword>
<feature type="compositionally biased region" description="Polar residues" evidence="4">
    <location>
        <begin position="1590"/>
        <end position="1599"/>
    </location>
</feature>
<dbReference type="Gene3D" id="4.10.1100.10">
    <property type="entry name" value="Transcription factor, SBP-box domain"/>
    <property type="match status" value="1"/>
</dbReference>
<dbReference type="InterPro" id="IPR044817">
    <property type="entry name" value="SBP-like"/>
</dbReference>
<dbReference type="GeneID" id="5727373"/>
<protein>
    <recommendedName>
        <fullName evidence="5">SBP-type domain-containing protein</fullName>
    </recommendedName>
</protein>
<dbReference type="PROSITE" id="PS51141">
    <property type="entry name" value="ZF_SBP"/>
    <property type="match status" value="1"/>
</dbReference>
<dbReference type="PANTHER" id="PTHR31251:SF169">
    <property type="entry name" value="SQUAMOSA PROMOTER-BINDING-LIKE PROTEIN 8"/>
    <property type="match status" value="1"/>
</dbReference>
<evidence type="ECO:0000259" key="5">
    <source>
        <dbReference type="PROSITE" id="PS51141"/>
    </source>
</evidence>
<keyword evidence="7" id="KW-1185">Reference proteome</keyword>
<feature type="compositionally biased region" description="Low complexity" evidence="4">
    <location>
        <begin position="317"/>
        <end position="329"/>
    </location>
</feature>
<dbReference type="RefSeq" id="XP_042926949.1">
    <property type="nucleotide sequence ID" value="XM_043059315.1"/>
</dbReference>
<feature type="compositionally biased region" description="Basic and acidic residues" evidence="4">
    <location>
        <begin position="1577"/>
        <end position="1586"/>
    </location>
</feature>
<feature type="compositionally biased region" description="Low complexity" evidence="4">
    <location>
        <begin position="290"/>
        <end position="299"/>
    </location>
</feature>
<dbReference type="GO" id="GO:0005634">
    <property type="term" value="C:nucleus"/>
    <property type="evidence" value="ECO:0000318"/>
    <property type="project" value="GO_Central"/>
</dbReference>
<feature type="region of interest" description="Disordered" evidence="4">
    <location>
        <begin position="289"/>
        <end position="339"/>
    </location>
</feature>
<sequence>MARLEAREGVVPSAGGRADARPEVACLVKVSVARARAGPAGASGFRKEGIRTLFERLMGRTGYRRRTFGHVDRGHTHHALAPRTAHHVRVVRLQGCHADLTTSKAYYRRFRICEAHMKSMSLSIEGRSCRFCQQCGKFHLVEEFDGANRNCRKALMIRFYKRRNMPLGGMQASLERNDPAAGMGDPVEVRVEPRKRGRPRAPRPNITEDDPGAAALAAGGGLPPPGLVGSNAAARAAAAAGFDSGLQAAYIAASRGYQGSSGVGVTPATAIGPPGYSQGGVRMAGIQVQSGNYDNNNNNDGDDDSDAAPPRQRRSKGASAARRASPGSSGAAGSGGLDLNGGQQLDGLNALGGGLPPLGDGLSGAGLGAGSFDVLGGGGPLEGLPGLPGRTHGGGLGWRSGALGSAGHQVGGLGLVDGGLGLGGGGGLRLGDLGLPLPLPGIGGGRGGGAGLGALSGLGLRGGGLLDAAGHGVGGAGAGGLLLDALGGAGRLLAQAGQPMRLVLQPQLDGSRRGGGSGNQSVGCSSSHSQHEQLQDDSSGLVGPLSRAAGATRGVGLVGQQQQQGATSRDAAAEALAALAASGQLDVQMLLAAVAASGGTASEQQAVLVALLAKLPGGAELLGSAGLQPRQEQDLEAGNPERPLPAGLQRLAGRDGLGGGRAGLLPLALAQDHEGVGNLGMGRLSNGTGGGGGRPLPALDVSGAVRPLGGGLGGLGRGRSVGLDMGAVGAAAAAGGGSGGSGRPAVTPLGTGLLGTARGRNANPDMDFPLRLDDGLPATLVGIGRLAAPGAGDGAGPLAEDDVCAGGGGMGELSLADLLGQMSIPQQLELLMGLPQQQMTEVLKQLPHTQQVELLLALQEDRQNRVMAERQQQQQQQQQPQQQQQQQQQRQQQRQIGAGGPQPQVLMLGAQGLRAAEIGGSGGGLGPRALKLDPEDVPGRVGLLESLAAGARLNLAPLGRAAGARGGALEGTEDEKAGLTRLQHQVSGKGFGAAHAAAQSLAAGTAYAAAGEASNMQTTPGRLQPPPDGADRRGNSGEAVKLEVPERAAKAFNSAKASSSPGNTASGATEQQQRQPAVKQQEEEQPQSEGNNAAGEASGRGGDRDGGNTGGAALDGCGDAAAAANTAEVAAAGDAADVADAAHDAAYSCEEALERLSLKLHGVRPDELAPDVAQRMHKWLESMDAVTLQGTLRSGCVNLVFDVSYRQPPAATDAATRSTLTTSDAAGHRRAWAYRLAAAAIASSLGLELPAPFAAGGGRQRGDEATEGGQWCGLCLQAAALAAARGIRVQVQVGNAVVYPPHAKQTPLAEQQQPATAEVHELAPLAIVQGDHHAVAIMSGRGLNDPSARLHVRLNGRRLGALVQPQQEQQLPPTDADSKTGAVCSAAAGNYPMQGPSAQEQEQQRCGEECALVFLDAPGQAGLAVLEWEAGGGAGVLGDWWPLVVAPDAQVAAEVNALALNSDIASGRGTEWLRRLLVDVGLVIDAAHNSPAGGLHAGLEPGVLERLVCRARCVVPFCEARMMPHTAAVARAFLAAAAAETETEADAGIAAVSKLPSRASWSLSSSACGSDFDYSDSEQKQEDHMDSSAGDATSPGTGQCSRSGVCKCPDSPCAGCFCYNTDGVKLECCPPRPGIAETGSAHAR</sequence>
<dbReference type="PANTHER" id="PTHR31251">
    <property type="entry name" value="SQUAMOSA PROMOTER-BINDING-LIKE PROTEIN 4"/>
    <property type="match status" value="1"/>
</dbReference>
<dbReference type="KEGG" id="cre:CHLRE_02g085150v5"/>
<dbReference type="Pfam" id="PF03110">
    <property type="entry name" value="SBP"/>
    <property type="match status" value="1"/>
</dbReference>
<name>A0A2K3E0U5_CHLRE</name>
<dbReference type="GO" id="GO:0000976">
    <property type="term" value="F:transcription cis-regulatory region binding"/>
    <property type="evidence" value="ECO:0000318"/>
    <property type="project" value="GO_Central"/>
</dbReference>
<feature type="compositionally biased region" description="Polar residues" evidence="4">
    <location>
        <begin position="1061"/>
        <end position="1075"/>
    </location>
</feature>